<dbReference type="AlphaFoldDB" id="A0A8S9YSX8"/>
<gene>
    <name evidence="2" type="ORF">EG68_04922</name>
</gene>
<accession>A0A8S9YSX8</accession>
<comment type="caution">
    <text evidence="2">The sequence shown here is derived from an EMBL/GenBank/DDBJ whole genome shotgun (WGS) entry which is preliminary data.</text>
</comment>
<evidence type="ECO:0000313" key="3">
    <source>
        <dbReference type="Proteomes" id="UP000822476"/>
    </source>
</evidence>
<evidence type="ECO:0000256" key="1">
    <source>
        <dbReference type="SAM" id="MobiDB-lite"/>
    </source>
</evidence>
<evidence type="ECO:0000313" key="2">
    <source>
        <dbReference type="EMBL" id="KAF7256161.1"/>
    </source>
</evidence>
<feature type="compositionally biased region" description="Low complexity" evidence="1">
    <location>
        <begin position="11"/>
        <end position="27"/>
    </location>
</feature>
<name>A0A8S9YSX8_9TREM</name>
<proteinExistence type="predicted"/>
<reference evidence="2" key="1">
    <citation type="submission" date="2019-07" db="EMBL/GenBank/DDBJ databases">
        <title>Annotation for the trematode Paragonimus miyazaki's.</title>
        <authorList>
            <person name="Choi Y.-J."/>
        </authorList>
    </citation>
    <scope>NUCLEOTIDE SEQUENCE</scope>
    <source>
        <strain evidence="2">Japan</strain>
    </source>
</reference>
<feature type="region of interest" description="Disordered" evidence="1">
    <location>
        <begin position="1"/>
        <end position="62"/>
    </location>
</feature>
<dbReference type="OrthoDB" id="7697586at2759"/>
<sequence length="113" mass="12071">MYQANMFSGAPLSSPTSQLSSPTPVSTSEDKGHTSPAVINNVNSRVHGGVNSEAHPPPTQLFKINSVAGPSVVRKEKQLTSSRFNVGKNRELTPLPLIKGSSFLLSVWTITVK</sequence>
<protein>
    <submittedName>
        <fullName evidence="2">Serine/threonine-protein phosphatase 2A 56 kDa regulatory subunit delta isoform</fullName>
    </submittedName>
</protein>
<dbReference type="Proteomes" id="UP000822476">
    <property type="component" value="Unassembled WGS sequence"/>
</dbReference>
<dbReference type="EMBL" id="JTDE01003345">
    <property type="protein sequence ID" value="KAF7256161.1"/>
    <property type="molecule type" value="Genomic_DNA"/>
</dbReference>
<organism evidence="2 3">
    <name type="scientific">Paragonimus skrjabini miyazakii</name>
    <dbReference type="NCBI Taxonomy" id="59628"/>
    <lineage>
        <taxon>Eukaryota</taxon>
        <taxon>Metazoa</taxon>
        <taxon>Spiralia</taxon>
        <taxon>Lophotrochozoa</taxon>
        <taxon>Platyhelminthes</taxon>
        <taxon>Trematoda</taxon>
        <taxon>Digenea</taxon>
        <taxon>Plagiorchiida</taxon>
        <taxon>Troglotremata</taxon>
        <taxon>Troglotrematidae</taxon>
        <taxon>Paragonimus</taxon>
    </lineage>
</organism>
<keyword evidence="3" id="KW-1185">Reference proteome</keyword>